<comment type="subcellular location">
    <subcellularLocation>
        <location evidence="2">Secreted</location>
    </subcellularLocation>
</comment>
<dbReference type="InterPro" id="IPR018511">
    <property type="entry name" value="Hemolysin-typ_Ca-bd_CS"/>
</dbReference>
<dbReference type="Gene3D" id="2.60.120.200">
    <property type="match status" value="1"/>
</dbReference>
<dbReference type="Pfam" id="PF08548">
    <property type="entry name" value="Peptidase_M10_C"/>
    <property type="match status" value="1"/>
</dbReference>
<dbReference type="InterPro" id="IPR001343">
    <property type="entry name" value="Hemolysn_Ca-bd"/>
</dbReference>
<dbReference type="InterPro" id="IPR013858">
    <property type="entry name" value="Peptidase_M10B_C"/>
</dbReference>
<dbReference type="EMBL" id="CP102845">
    <property type="protein sequence ID" value="UVF17948.1"/>
    <property type="molecule type" value="Genomic_DNA"/>
</dbReference>
<name>A0ABY5RLT6_9HYPH</name>
<evidence type="ECO:0000256" key="1">
    <source>
        <dbReference type="ARBA" id="ARBA00001913"/>
    </source>
</evidence>
<evidence type="ECO:0000313" key="7">
    <source>
        <dbReference type="EMBL" id="UVF17948.1"/>
    </source>
</evidence>
<accession>A0ABY5RLT6</accession>
<feature type="domain" description="Alginate lyase 2" evidence="6">
    <location>
        <begin position="13"/>
        <end position="240"/>
    </location>
</feature>
<dbReference type="PROSITE" id="PS00330">
    <property type="entry name" value="HEMOLYSIN_CALCIUM"/>
    <property type="match status" value="2"/>
</dbReference>
<keyword evidence="4" id="KW-0677">Repeat</keyword>
<dbReference type="GO" id="GO:0016829">
    <property type="term" value="F:lyase activity"/>
    <property type="evidence" value="ECO:0007669"/>
    <property type="project" value="UniProtKB-KW"/>
</dbReference>
<evidence type="ECO:0000256" key="3">
    <source>
        <dbReference type="ARBA" id="ARBA00022525"/>
    </source>
</evidence>
<gene>
    <name evidence="7" type="ORF">HPT29_015640</name>
</gene>
<dbReference type="Gene3D" id="2.150.10.10">
    <property type="entry name" value="Serralysin-like metalloprotease, C-terminal"/>
    <property type="match status" value="1"/>
</dbReference>
<dbReference type="InterPro" id="IPR013320">
    <property type="entry name" value="ConA-like_dom_sf"/>
</dbReference>
<dbReference type="Proteomes" id="UP001017257">
    <property type="component" value="Chromosome"/>
</dbReference>
<evidence type="ECO:0000259" key="6">
    <source>
        <dbReference type="Pfam" id="PF08787"/>
    </source>
</evidence>
<dbReference type="SUPFAM" id="SSF49899">
    <property type="entry name" value="Concanavalin A-like lectins/glucanases"/>
    <property type="match status" value="1"/>
</dbReference>
<protein>
    <submittedName>
        <fullName evidence="7">Polysaccharide lyase family 7 protein</fullName>
    </submittedName>
</protein>
<reference evidence="7" key="1">
    <citation type="submission" date="2022-08" db="EMBL/GenBank/DDBJ databases">
        <title>Microvirga terrae sp. nov., isolated from soil.</title>
        <authorList>
            <person name="Kim K.H."/>
            <person name="Seo Y.L."/>
            <person name="Kim J.M."/>
            <person name="Lee J.K."/>
            <person name="Han D.M."/>
            <person name="Jeon C.O."/>
        </authorList>
    </citation>
    <scope>NUCLEOTIDE SEQUENCE</scope>
    <source>
        <strain evidence="7">R24</strain>
    </source>
</reference>
<feature type="domain" description="Peptidase M10 serralysin C-terminal" evidence="5">
    <location>
        <begin position="254"/>
        <end position="325"/>
    </location>
</feature>
<sequence>MALNPSAAPGSNFDLSDWKIGLPVDSAGSFKGTSREVKALSAYEHPTYFHTAADGAMTFMAPVEGATTKGSKFARSELREMNGSERAAWSLSKGGVMTATLKIDHAPIKFNGTPGRIVVGQIHGQDEELVRLNWENGRLYFVNDQAGPNNSETKFYFYNAAGKQPQVSLNERFSYTISAKADQLVVTVKADGQTYKSVSKINSVWQSDTFYFKAGAYLGVNETQGTGYGQTSFYALSVSHKVSAKANLQKTAAVTIKGGSGNDTLHGKAGHDTLSGGLGNDVLSGGAGKDVFVFDSKPGTAATGRGVNVDTITDFKPGQDRIWLDNKIFSKLGNGTLSQPVPLKEAFFTLGSQAKDRNDYVLYDRTSGVLSYDADAFGSKAPVEFARLKPGTVLTHQDLFVV</sequence>
<dbReference type="Pfam" id="PF00353">
    <property type="entry name" value="HemolysinCabind"/>
    <property type="match status" value="1"/>
</dbReference>
<dbReference type="Pfam" id="PF08787">
    <property type="entry name" value="Alginate_lyase2"/>
    <property type="match status" value="1"/>
</dbReference>
<dbReference type="RefSeq" id="WP_173949172.1">
    <property type="nucleotide sequence ID" value="NZ_CP102845.1"/>
</dbReference>
<evidence type="ECO:0000259" key="5">
    <source>
        <dbReference type="Pfam" id="PF08548"/>
    </source>
</evidence>
<dbReference type="InterPro" id="IPR014895">
    <property type="entry name" value="Alginate_lyase_2"/>
</dbReference>
<keyword evidence="3" id="KW-0964">Secreted</keyword>
<evidence type="ECO:0000256" key="4">
    <source>
        <dbReference type="ARBA" id="ARBA00022737"/>
    </source>
</evidence>
<evidence type="ECO:0000313" key="8">
    <source>
        <dbReference type="Proteomes" id="UP001017257"/>
    </source>
</evidence>
<proteinExistence type="predicted"/>
<comment type="cofactor">
    <cofactor evidence="1">
        <name>Ca(2+)</name>
        <dbReference type="ChEBI" id="CHEBI:29108"/>
    </cofactor>
</comment>
<evidence type="ECO:0000256" key="2">
    <source>
        <dbReference type="ARBA" id="ARBA00004613"/>
    </source>
</evidence>
<dbReference type="SUPFAM" id="SSF51120">
    <property type="entry name" value="beta-Roll"/>
    <property type="match status" value="1"/>
</dbReference>
<organism evidence="7 8">
    <name type="scientific">Microvirga terrae</name>
    <dbReference type="NCBI Taxonomy" id="2740529"/>
    <lineage>
        <taxon>Bacteria</taxon>
        <taxon>Pseudomonadati</taxon>
        <taxon>Pseudomonadota</taxon>
        <taxon>Alphaproteobacteria</taxon>
        <taxon>Hyphomicrobiales</taxon>
        <taxon>Methylobacteriaceae</taxon>
        <taxon>Microvirga</taxon>
    </lineage>
</organism>
<dbReference type="InterPro" id="IPR011049">
    <property type="entry name" value="Serralysin-like_metalloprot_C"/>
</dbReference>
<dbReference type="PRINTS" id="PR00313">
    <property type="entry name" value="CABNDNGRPT"/>
</dbReference>
<keyword evidence="8" id="KW-1185">Reference proteome</keyword>
<keyword evidence="7" id="KW-0456">Lyase</keyword>